<proteinExistence type="predicted"/>
<feature type="chain" id="PRO_5047058280" description="AMIN domain-containing protein" evidence="1">
    <location>
        <begin position="19"/>
        <end position="168"/>
    </location>
</feature>
<name>A0ABT6DFH5_9BACT</name>
<keyword evidence="3" id="KW-1185">Reference proteome</keyword>
<sequence length="168" mass="18132">MKLITCFATLLFALPTFAAVATKSAAPAVPKILSGEGATYGGLAGSGFTLLDVRRTADKKIERLVFDVGDKAGAVMRGWPGYYHAELKNNPQRLVIDFAQMPNSNLDQAALNAKLKNSIAVTRTVMSLEPVDNSLNLTMDLKKNTKVRVYQVMGKATTSKVVVDLITE</sequence>
<evidence type="ECO:0000256" key="1">
    <source>
        <dbReference type="SAM" id="SignalP"/>
    </source>
</evidence>
<evidence type="ECO:0000313" key="2">
    <source>
        <dbReference type="EMBL" id="MDG0815577.1"/>
    </source>
</evidence>
<dbReference type="Proteomes" id="UP001152321">
    <property type="component" value="Unassembled WGS sequence"/>
</dbReference>
<dbReference type="RefSeq" id="WP_277577052.1">
    <property type="nucleotide sequence ID" value="NZ_JANRMI010000001.1"/>
</dbReference>
<evidence type="ECO:0008006" key="4">
    <source>
        <dbReference type="Google" id="ProtNLM"/>
    </source>
</evidence>
<organism evidence="2 3">
    <name type="scientific">Bdellovibrio svalbardensis</name>
    <dbReference type="NCBI Taxonomy" id="2972972"/>
    <lineage>
        <taxon>Bacteria</taxon>
        <taxon>Pseudomonadati</taxon>
        <taxon>Bdellovibrionota</taxon>
        <taxon>Bdellovibrionia</taxon>
        <taxon>Bdellovibrionales</taxon>
        <taxon>Pseudobdellovibrionaceae</taxon>
        <taxon>Bdellovibrio</taxon>
    </lineage>
</organism>
<evidence type="ECO:0000313" key="3">
    <source>
        <dbReference type="Proteomes" id="UP001152321"/>
    </source>
</evidence>
<comment type="caution">
    <text evidence="2">The sequence shown here is derived from an EMBL/GenBank/DDBJ whole genome shotgun (WGS) entry which is preliminary data.</text>
</comment>
<accession>A0ABT6DFH5</accession>
<gene>
    <name evidence="2" type="ORF">NWE73_04320</name>
</gene>
<dbReference type="EMBL" id="JANRMI010000001">
    <property type="protein sequence ID" value="MDG0815577.1"/>
    <property type="molecule type" value="Genomic_DNA"/>
</dbReference>
<feature type="signal peptide" evidence="1">
    <location>
        <begin position="1"/>
        <end position="18"/>
    </location>
</feature>
<keyword evidence="1" id="KW-0732">Signal</keyword>
<reference evidence="2" key="1">
    <citation type="submission" date="2022-08" db="EMBL/GenBank/DDBJ databases">
        <title>Novel Bdellovibrio Species Isolated from Svalbard: Designation Bdellovibrio svalbardensis.</title>
        <authorList>
            <person name="Mitchell R.J."/>
            <person name="Choi S.Y."/>
        </authorList>
    </citation>
    <scope>NUCLEOTIDE SEQUENCE</scope>
    <source>
        <strain evidence="2">PAP01</strain>
    </source>
</reference>
<protein>
    <recommendedName>
        <fullName evidence="4">AMIN domain-containing protein</fullName>
    </recommendedName>
</protein>